<dbReference type="PANTHER" id="PTHR23024:SF653">
    <property type="entry name" value="CARBOXYLESTERASE"/>
    <property type="match status" value="1"/>
</dbReference>
<keyword evidence="6" id="KW-1185">Reference proteome</keyword>
<dbReference type="Proteomes" id="UP000265566">
    <property type="component" value="Chromosome 6"/>
</dbReference>
<feature type="domain" description="Alpha/beta hydrolase fold-3" evidence="2">
    <location>
        <begin position="100"/>
        <end position="316"/>
    </location>
</feature>
<protein>
    <submittedName>
        <fullName evidence="3">Carboxylesterase-like protein</fullName>
    </submittedName>
    <submittedName>
        <fullName evidence="4">Putative carboxylesterase</fullName>
        <ecNumber evidence="4">3.1.1.1</ecNumber>
    </submittedName>
</protein>
<dbReference type="InterPro" id="IPR050466">
    <property type="entry name" value="Carboxylest/Gibb_receptor"/>
</dbReference>
<dbReference type="GO" id="GO:0009860">
    <property type="term" value="P:pollen tube growth"/>
    <property type="evidence" value="ECO:0000318"/>
    <property type="project" value="GO_Central"/>
</dbReference>
<dbReference type="PANTHER" id="PTHR23024">
    <property type="entry name" value="ARYLACETAMIDE DEACETYLASE"/>
    <property type="match status" value="1"/>
</dbReference>
<dbReference type="Pfam" id="PF07859">
    <property type="entry name" value="Abhydrolase_3"/>
    <property type="match status" value="1"/>
</dbReference>
<dbReference type="EMBL" id="CM001222">
    <property type="protein sequence ID" value="AES75948.1"/>
    <property type="molecule type" value="Genomic_DNA"/>
</dbReference>
<name>G7KNW4_MEDTR</name>
<evidence type="ECO:0000313" key="5">
    <source>
        <dbReference type="EnsemblPlants" id="AES75948"/>
    </source>
</evidence>
<dbReference type="AlphaFoldDB" id="G7KNW4"/>
<dbReference type="EMBL" id="PSQE01000006">
    <property type="protein sequence ID" value="RHN52147.1"/>
    <property type="molecule type" value="Genomic_DNA"/>
</dbReference>
<dbReference type="InterPro" id="IPR029058">
    <property type="entry name" value="AB_hydrolase_fold"/>
</dbReference>
<evidence type="ECO:0000313" key="4">
    <source>
        <dbReference type="EMBL" id="RHN52147.1"/>
    </source>
</evidence>
<evidence type="ECO:0000313" key="3">
    <source>
        <dbReference type="EMBL" id="AES75948.1"/>
    </source>
</evidence>
<dbReference type="GO" id="GO:0052689">
    <property type="term" value="F:carboxylic ester hydrolase activity"/>
    <property type="evidence" value="ECO:0000318"/>
    <property type="project" value="GO_Central"/>
</dbReference>
<evidence type="ECO:0000259" key="2">
    <source>
        <dbReference type="Pfam" id="PF07859"/>
    </source>
</evidence>
<dbReference type="EC" id="3.1.1.1" evidence="4"/>
<dbReference type="eggNOG" id="KOG1515">
    <property type="taxonomic scope" value="Eukaryota"/>
</dbReference>
<reference evidence="3 6" key="1">
    <citation type="journal article" date="2011" name="Nature">
        <title>The Medicago genome provides insight into the evolution of rhizobial symbioses.</title>
        <authorList>
            <person name="Young N.D."/>
            <person name="Debelle F."/>
            <person name="Oldroyd G.E."/>
            <person name="Geurts R."/>
            <person name="Cannon S.B."/>
            <person name="Udvardi M.K."/>
            <person name="Benedito V.A."/>
            <person name="Mayer K.F."/>
            <person name="Gouzy J."/>
            <person name="Schoof H."/>
            <person name="Van de Peer Y."/>
            <person name="Proost S."/>
            <person name="Cook D.R."/>
            <person name="Meyers B.C."/>
            <person name="Spannagl M."/>
            <person name="Cheung F."/>
            <person name="De Mita S."/>
            <person name="Krishnakumar V."/>
            <person name="Gundlach H."/>
            <person name="Zhou S."/>
            <person name="Mudge J."/>
            <person name="Bharti A.K."/>
            <person name="Murray J.D."/>
            <person name="Naoumkina M.A."/>
            <person name="Rosen B."/>
            <person name="Silverstein K.A."/>
            <person name="Tang H."/>
            <person name="Rombauts S."/>
            <person name="Zhao P.X."/>
            <person name="Zhou P."/>
            <person name="Barbe V."/>
            <person name="Bardou P."/>
            <person name="Bechner M."/>
            <person name="Bellec A."/>
            <person name="Berger A."/>
            <person name="Berges H."/>
            <person name="Bidwell S."/>
            <person name="Bisseling T."/>
            <person name="Choisne N."/>
            <person name="Couloux A."/>
            <person name="Denny R."/>
            <person name="Deshpande S."/>
            <person name="Dai X."/>
            <person name="Doyle J.J."/>
            <person name="Dudez A.M."/>
            <person name="Farmer A.D."/>
            <person name="Fouteau S."/>
            <person name="Franken C."/>
            <person name="Gibelin C."/>
            <person name="Gish J."/>
            <person name="Goldstein S."/>
            <person name="Gonzalez A.J."/>
            <person name="Green P.J."/>
            <person name="Hallab A."/>
            <person name="Hartog M."/>
            <person name="Hua A."/>
            <person name="Humphray S.J."/>
            <person name="Jeong D.H."/>
            <person name="Jing Y."/>
            <person name="Jocker A."/>
            <person name="Kenton S.M."/>
            <person name="Kim D.J."/>
            <person name="Klee K."/>
            <person name="Lai H."/>
            <person name="Lang C."/>
            <person name="Lin S."/>
            <person name="Macmil S.L."/>
            <person name="Magdelenat G."/>
            <person name="Matthews L."/>
            <person name="McCorrison J."/>
            <person name="Monaghan E.L."/>
            <person name="Mun J.H."/>
            <person name="Najar F.Z."/>
            <person name="Nicholson C."/>
            <person name="Noirot C."/>
            <person name="O'Bleness M."/>
            <person name="Paule C.R."/>
            <person name="Poulain J."/>
            <person name="Prion F."/>
            <person name="Qin B."/>
            <person name="Qu C."/>
            <person name="Retzel E.F."/>
            <person name="Riddle C."/>
            <person name="Sallet E."/>
            <person name="Samain S."/>
            <person name="Samson N."/>
            <person name="Sanders I."/>
            <person name="Saurat O."/>
            <person name="Scarpelli C."/>
            <person name="Schiex T."/>
            <person name="Segurens B."/>
            <person name="Severin A.J."/>
            <person name="Sherrier D.J."/>
            <person name="Shi R."/>
            <person name="Sims S."/>
            <person name="Singer S.R."/>
            <person name="Sinharoy S."/>
            <person name="Sterck L."/>
            <person name="Viollet A."/>
            <person name="Wang B.B."/>
            <person name="Wang K."/>
            <person name="Wang M."/>
            <person name="Wang X."/>
            <person name="Warfsmann J."/>
            <person name="Weissenbach J."/>
            <person name="White D.D."/>
            <person name="White J.D."/>
            <person name="Wiley G.B."/>
            <person name="Wincker P."/>
            <person name="Xing Y."/>
            <person name="Yang L."/>
            <person name="Yao Z."/>
            <person name="Ying F."/>
            <person name="Zhai J."/>
            <person name="Zhou L."/>
            <person name="Zuber A."/>
            <person name="Denarie J."/>
            <person name="Dixon R.A."/>
            <person name="May G.D."/>
            <person name="Schwartz D.C."/>
            <person name="Rogers J."/>
            <person name="Quetier F."/>
            <person name="Town C.D."/>
            <person name="Roe B.A."/>
        </authorList>
    </citation>
    <scope>NUCLEOTIDE SEQUENCE [LARGE SCALE GENOMIC DNA]</scope>
    <source>
        <strain evidence="3">A17</strain>
        <strain evidence="5 6">cv. Jemalong A17</strain>
    </source>
</reference>
<proteinExistence type="inferred from homology"/>
<gene>
    <name evidence="5" type="primary">11418357</name>
    <name evidence="3" type="ordered locus">MTR_6g065270</name>
    <name evidence="4" type="ORF">MtrunA17_Chr6g0477231</name>
</gene>
<evidence type="ECO:0000313" key="6">
    <source>
        <dbReference type="Proteomes" id="UP000002051"/>
    </source>
</evidence>
<dbReference type="OMA" id="WHRPNAI"/>
<comment type="similarity">
    <text evidence="1">Belongs to the 'GDXG' lipolytic enzyme family.</text>
</comment>
<dbReference type="HOGENOM" id="CLU_012494_22_1_1"/>
<dbReference type="InterPro" id="IPR013094">
    <property type="entry name" value="AB_hydrolase_3"/>
</dbReference>
<reference evidence="3 6" key="2">
    <citation type="journal article" date="2014" name="BMC Genomics">
        <title>An improved genome release (version Mt4.0) for the model legume Medicago truncatula.</title>
        <authorList>
            <person name="Tang H."/>
            <person name="Krishnakumar V."/>
            <person name="Bidwell S."/>
            <person name="Rosen B."/>
            <person name="Chan A."/>
            <person name="Zhou S."/>
            <person name="Gentzbittel L."/>
            <person name="Childs K.L."/>
            <person name="Yandell M."/>
            <person name="Gundlach H."/>
            <person name="Mayer K.F."/>
            <person name="Schwartz D.C."/>
            <person name="Town C.D."/>
        </authorList>
    </citation>
    <scope>GENOME REANNOTATION</scope>
    <source>
        <strain evidence="5 6">cv. Jemalong A17</strain>
    </source>
</reference>
<sequence length="343" mass="38154">MSDSTPLLPWKARATISLLSLLFDASSRSNGTVNRRLFNFFSLNASPNSTPVNGVSTKDITVNTENNVWFRLFTPTVAGEVAGEVTGDGGATKTTSLPVIIYFHGGGFSFLSPSSIYHDALCRRLCREVFAVVVSVNYRLTPEHRYPSQYDDGEAVLKFLEENKTVLPENADVSKCFLAGDSSGANLAHHLTVRVCKAGLREIRIIGLVSIQPFFGGEERTEAEIKLDGSPLVSMARTDWWWKVFLPEGSNRDHGAVNVSGPNAEDLSGLDFPETIVFIGGFDPLNDWQKRYYNWLKKCGKKAELIEYPNMVHVFYIFPDLPESTQLIMQVKDFISKVSNSRL</sequence>
<dbReference type="EnsemblPlants" id="AES75948">
    <property type="protein sequence ID" value="AES75948"/>
    <property type="gene ID" value="MTR_6g065270"/>
</dbReference>
<dbReference type="Gene3D" id="3.40.50.1820">
    <property type="entry name" value="alpha/beta hydrolase"/>
    <property type="match status" value="1"/>
</dbReference>
<dbReference type="SUPFAM" id="SSF53474">
    <property type="entry name" value="alpha/beta-Hydrolases"/>
    <property type="match status" value="1"/>
</dbReference>
<reference evidence="4" key="4">
    <citation type="journal article" date="2018" name="Nat. Plants">
        <title>Whole-genome landscape of Medicago truncatula symbiotic genes.</title>
        <authorList>
            <person name="Pecrix Y."/>
            <person name="Gamas P."/>
            <person name="Carrere S."/>
        </authorList>
    </citation>
    <scope>NUCLEOTIDE SEQUENCE</scope>
    <source>
        <tissue evidence="4">Leaves</tissue>
    </source>
</reference>
<reference evidence="5" key="3">
    <citation type="submission" date="2015-04" db="UniProtKB">
        <authorList>
            <consortium name="EnsemblPlants"/>
        </authorList>
    </citation>
    <scope>IDENTIFICATION</scope>
    <source>
        <strain evidence="5">cv. Jemalong A17</strain>
    </source>
</reference>
<evidence type="ECO:0000256" key="1">
    <source>
        <dbReference type="ARBA" id="ARBA00010515"/>
    </source>
</evidence>
<accession>G7KNW4</accession>
<dbReference type="PaxDb" id="3880-AES75948"/>
<dbReference type="Proteomes" id="UP000002051">
    <property type="component" value="Chromosome 6"/>
</dbReference>
<dbReference type="GO" id="GO:0106435">
    <property type="term" value="F:carboxylesterase activity"/>
    <property type="evidence" value="ECO:0007669"/>
    <property type="project" value="UniProtKB-EC"/>
</dbReference>
<dbReference type="KEGG" id="mtr:11418357"/>
<dbReference type="OrthoDB" id="408631at2759"/>
<organism evidence="3 6">
    <name type="scientific">Medicago truncatula</name>
    <name type="common">Barrel medic</name>
    <name type="synonym">Medicago tribuloides</name>
    <dbReference type="NCBI Taxonomy" id="3880"/>
    <lineage>
        <taxon>Eukaryota</taxon>
        <taxon>Viridiplantae</taxon>
        <taxon>Streptophyta</taxon>
        <taxon>Embryophyta</taxon>
        <taxon>Tracheophyta</taxon>
        <taxon>Spermatophyta</taxon>
        <taxon>Magnoliopsida</taxon>
        <taxon>eudicotyledons</taxon>
        <taxon>Gunneridae</taxon>
        <taxon>Pentapetalae</taxon>
        <taxon>rosids</taxon>
        <taxon>fabids</taxon>
        <taxon>Fabales</taxon>
        <taxon>Fabaceae</taxon>
        <taxon>Papilionoideae</taxon>
        <taxon>50 kb inversion clade</taxon>
        <taxon>NPAAA clade</taxon>
        <taxon>Hologalegina</taxon>
        <taxon>IRL clade</taxon>
        <taxon>Trifolieae</taxon>
        <taxon>Medicago</taxon>
    </lineage>
</organism>
<keyword evidence="4" id="KW-0378">Hydrolase</keyword>
<dbReference type="Gramene" id="rna36776">
    <property type="protein sequence ID" value="RHN52147.1"/>
    <property type="gene ID" value="gene36776"/>
</dbReference>